<evidence type="ECO:0000313" key="2">
    <source>
        <dbReference type="EMBL" id="PMB91199.1"/>
    </source>
</evidence>
<sequence length="153" mass="17616">MHVMTKYLDTRKAAISALEDYPLMEQAASQDTQAEANQLREDLASPTSPKITGMPRSRDPHAGERRIAATLDKIDLLAARSQQAQEYLDWFLPAWQALNTDDQFVLENFFLGQGNQDERVQMIGDHFYIERDSVYRRKNRALDRLAVALYGRR</sequence>
<name>A0ABX4USS3_9ACTO</name>
<evidence type="ECO:0000313" key="3">
    <source>
        <dbReference type="Proteomes" id="UP000243201"/>
    </source>
</evidence>
<evidence type="ECO:0000256" key="1">
    <source>
        <dbReference type="SAM" id="MobiDB-lite"/>
    </source>
</evidence>
<feature type="region of interest" description="Disordered" evidence="1">
    <location>
        <begin position="27"/>
        <end position="63"/>
    </location>
</feature>
<organism evidence="2 3">
    <name type="scientific">Varibaculum cambriense</name>
    <dbReference type="NCBI Taxonomy" id="184870"/>
    <lineage>
        <taxon>Bacteria</taxon>
        <taxon>Bacillati</taxon>
        <taxon>Actinomycetota</taxon>
        <taxon>Actinomycetes</taxon>
        <taxon>Actinomycetales</taxon>
        <taxon>Actinomycetaceae</taxon>
        <taxon>Varibaculum</taxon>
    </lineage>
</organism>
<proteinExistence type="predicted"/>
<comment type="caution">
    <text evidence="2">The sequence shown here is derived from an EMBL/GenBank/DDBJ whole genome shotgun (WGS) entry which is preliminary data.</text>
</comment>
<dbReference type="EMBL" id="PNGC01000001">
    <property type="protein sequence ID" value="PMB91199.1"/>
    <property type="molecule type" value="Genomic_DNA"/>
</dbReference>
<protein>
    <recommendedName>
        <fullName evidence="4">Transcriptional regulator</fullName>
    </recommendedName>
</protein>
<gene>
    <name evidence="2" type="ORF">CJ240_03645</name>
</gene>
<reference evidence="2 3" key="1">
    <citation type="submission" date="2017-09" db="EMBL/GenBank/DDBJ databases">
        <title>Bacterial strain isolated from the female urinary microbiota.</title>
        <authorList>
            <person name="Thomas-White K."/>
            <person name="Kumar N."/>
            <person name="Forster S."/>
            <person name="Putonti C."/>
            <person name="Lawley T."/>
            <person name="Wolfe A.J."/>
        </authorList>
    </citation>
    <scope>NUCLEOTIDE SEQUENCE [LARGE SCALE GENOMIC DNA]</scope>
    <source>
        <strain evidence="2 3">UMB0744</strain>
    </source>
</reference>
<keyword evidence="3" id="KW-1185">Reference proteome</keyword>
<dbReference type="Proteomes" id="UP000243201">
    <property type="component" value="Unassembled WGS sequence"/>
</dbReference>
<accession>A0ABX4USS3</accession>
<evidence type="ECO:0008006" key="4">
    <source>
        <dbReference type="Google" id="ProtNLM"/>
    </source>
</evidence>
<feature type="compositionally biased region" description="Polar residues" evidence="1">
    <location>
        <begin position="27"/>
        <end position="36"/>
    </location>
</feature>